<dbReference type="InterPro" id="IPR011701">
    <property type="entry name" value="MFS"/>
</dbReference>
<keyword evidence="2 6" id="KW-0812">Transmembrane</keyword>
<gene>
    <name evidence="8" type="ORF">GGQ54_001987</name>
</gene>
<evidence type="ECO:0000313" key="9">
    <source>
        <dbReference type="Proteomes" id="UP000527616"/>
    </source>
</evidence>
<keyword evidence="9" id="KW-1185">Reference proteome</keyword>
<evidence type="ECO:0000256" key="2">
    <source>
        <dbReference type="ARBA" id="ARBA00022692"/>
    </source>
</evidence>
<dbReference type="Gene3D" id="1.20.1250.20">
    <property type="entry name" value="MFS general substrate transporter like domains"/>
    <property type="match status" value="2"/>
</dbReference>
<evidence type="ECO:0000256" key="6">
    <source>
        <dbReference type="SAM" id="Phobius"/>
    </source>
</evidence>
<reference evidence="8 9" key="1">
    <citation type="submission" date="2020-07" db="EMBL/GenBank/DDBJ databases">
        <title>Sequencing the genomes of 1000 actinobacteria strains.</title>
        <authorList>
            <person name="Klenk H.-P."/>
        </authorList>
    </citation>
    <scope>NUCLEOTIDE SEQUENCE [LARGE SCALE GENOMIC DNA]</scope>
    <source>
        <strain evidence="8 9">DSM 103164</strain>
    </source>
</reference>
<feature type="transmembrane region" description="Helical" evidence="6">
    <location>
        <begin position="77"/>
        <end position="95"/>
    </location>
</feature>
<keyword evidence="3 6" id="KW-1133">Transmembrane helix</keyword>
<sequence length="495" mass="49915">MNASDTTDSLTNDELPGRSAPPRPQATSARSAGLGAVFWLAFAGILLGEILDLLDTLVTTVAGPPILRDLGGTPAGLQWLSAGYTLALAGGVLIGGRLGDRFGRKRLFLIGMAGFVAASLIAALSPSLDVLLGARCVQGLLGALMLPQSFGLIRDVVPRERLGAAFGAFGVTMALSALAGPLLAGALVSADLFGLGWRAIFAINIPLGIAGLLIGTRFLPASRPDRTLGIDYLGCALGVLAMVCLVFPLVEGPELGWPWWCFALFGAAALAVVIFVVQQRGRSAAGRDPLVLPSLFGKIAFTGGLGISMFFFTAFMASSFVLAVLFQIGLGLTPLFSALAMLPQAVGMIVGLKGSGKLVSGRSRLLAGFAVAGLGQATLAATLLLGGAALQAWWLAPGLLITGIGSGAAMGPIFDVIIGGVDEAETGSASGVLNATQQIGGATGVAVLGTVLFAVSGVAGYAAGAAAAYGVSLVLVLAALALAARILPRDPVGRN</sequence>
<feature type="region of interest" description="Disordered" evidence="5">
    <location>
        <begin position="1"/>
        <end position="27"/>
    </location>
</feature>
<feature type="transmembrane region" description="Helical" evidence="6">
    <location>
        <begin position="332"/>
        <end position="352"/>
    </location>
</feature>
<feature type="transmembrane region" description="Helical" evidence="6">
    <location>
        <begin position="32"/>
        <end position="51"/>
    </location>
</feature>
<comment type="caution">
    <text evidence="8">The sequence shown here is derived from an EMBL/GenBank/DDBJ whole genome shotgun (WGS) entry which is preliminary data.</text>
</comment>
<dbReference type="InterPro" id="IPR020846">
    <property type="entry name" value="MFS_dom"/>
</dbReference>
<feature type="transmembrane region" description="Helical" evidence="6">
    <location>
        <begin position="107"/>
        <end position="126"/>
    </location>
</feature>
<feature type="transmembrane region" description="Helical" evidence="6">
    <location>
        <begin position="439"/>
        <end position="461"/>
    </location>
</feature>
<keyword evidence="4 6" id="KW-0472">Membrane</keyword>
<dbReference type="SUPFAM" id="SSF103473">
    <property type="entry name" value="MFS general substrate transporter"/>
    <property type="match status" value="2"/>
</dbReference>
<feature type="transmembrane region" description="Helical" evidence="6">
    <location>
        <begin position="195"/>
        <end position="216"/>
    </location>
</feature>
<feature type="transmembrane region" description="Helical" evidence="6">
    <location>
        <begin position="256"/>
        <end position="278"/>
    </location>
</feature>
<feature type="transmembrane region" description="Helical" evidence="6">
    <location>
        <begin position="467"/>
        <end position="487"/>
    </location>
</feature>
<dbReference type="Pfam" id="PF07690">
    <property type="entry name" value="MFS_1"/>
    <property type="match status" value="1"/>
</dbReference>
<feature type="transmembrane region" description="Helical" evidence="6">
    <location>
        <begin position="165"/>
        <end position="189"/>
    </location>
</feature>
<evidence type="ECO:0000256" key="5">
    <source>
        <dbReference type="SAM" id="MobiDB-lite"/>
    </source>
</evidence>
<dbReference type="EMBL" id="JACBZS010000001">
    <property type="protein sequence ID" value="NYI71427.1"/>
    <property type="molecule type" value="Genomic_DNA"/>
</dbReference>
<protein>
    <submittedName>
        <fullName evidence="8">EmrB/QacA subfamily drug resistance transporter</fullName>
    </submittedName>
</protein>
<feature type="compositionally biased region" description="Polar residues" evidence="5">
    <location>
        <begin position="1"/>
        <end position="12"/>
    </location>
</feature>
<dbReference type="AlphaFoldDB" id="A0A7Z0D9T1"/>
<proteinExistence type="predicted"/>
<dbReference type="GO" id="GO:0022857">
    <property type="term" value="F:transmembrane transporter activity"/>
    <property type="evidence" value="ECO:0007669"/>
    <property type="project" value="InterPro"/>
</dbReference>
<dbReference type="RefSeq" id="WP_179445250.1">
    <property type="nucleotide sequence ID" value="NZ_JACBZS010000001.1"/>
</dbReference>
<evidence type="ECO:0000313" key="8">
    <source>
        <dbReference type="EMBL" id="NYI71427.1"/>
    </source>
</evidence>
<dbReference type="Proteomes" id="UP000527616">
    <property type="component" value="Unassembled WGS sequence"/>
</dbReference>
<dbReference type="PRINTS" id="PR01036">
    <property type="entry name" value="TCRTETB"/>
</dbReference>
<dbReference type="PROSITE" id="PS50850">
    <property type="entry name" value="MFS"/>
    <property type="match status" value="1"/>
</dbReference>
<evidence type="ECO:0000256" key="1">
    <source>
        <dbReference type="ARBA" id="ARBA00004651"/>
    </source>
</evidence>
<dbReference type="InterPro" id="IPR036259">
    <property type="entry name" value="MFS_trans_sf"/>
</dbReference>
<feature type="transmembrane region" description="Helical" evidence="6">
    <location>
        <begin position="132"/>
        <end position="153"/>
    </location>
</feature>
<dbReference type="CDD" id="cd17321">
    <property type="entry name" value="MFS_MMR_MDR_like"/>
    <property type="match status" value="1"/>
</dbReference>
<feature type="transmembrane region" description="Helical" evidence="6">
    <location>
        <begin position="392"/>
        <end position="418"/>
    </location>
</feature>
<dbReference type="GO" id="GO:0005886">
    <property type="term" value="C:plasma membrane"/>
    <property type="evidence" value="ECO:0007669"/>
    <property type="project" value="UniProtKB-SubCell"/>
</dbReference>
<organism evidence="8 9">
    <name type="scientific">Naumannella cuiyingiana</name>
    <dbReference type="NCBI Taxonomy" id="1347891"/>
    <lineage>
        <taxon>Bacteria</taxon>
        <taxon>Bacillati</taxon>
        <taxon>Actinomycetota</taxon>
        <taxon>Actinomycetes</taxon>
        <taxon>Propionibacteriales</taxon>
        <taxon>Propionibacteriaceae</taxon>
        <taxon>Naumannella</taxon>
    </lineage>
</organism>
<accession>A0A7Z0D9T1</accession>
<feature type="domain" description="Major facilitator superfamily (MFS) profile" evidence="7">
    <location>
        <begin position="41"/>
        <end position="491"/>
    </location>
</feature>
<feature type="transmembrane region" description="Helical" evidence="6">
    <location>
        <begin position="299"/>
        <end position="326"/>
    </location>
</feature>
<feature type="transmembrane region" description="Helical" evidence="6">
    <location>
        <begin position="228"/>
        <end position="250"/>
    </location>
</feature>
<feature type="transmembrane region" description="Helical" evidence="6">
    <location>
        <begin position="364"/>
        <end position="386"/>
    </location>
</feature>
<comment type="subcellular location">
    <subcellularLocation>
        <location evidence="1">Cell membrane</location>
        <topology evidence="1">Multi-pass membrane protein</topology>
    </subcellularLocation>
</comment>
<evidence type="ECO:0000256" key="4">
    <source>
        <dbReference type="ARBA" id="ARBA00023136"/>
    </source>
</evidence>
<dbReference type="PANTHER" id="PTHR42718:SF39">
    <property type="entry name" value="ACTINORHODIN TRANSPORTER-RELATED"/>
    <property type="match status" value="1"/>
</dbReference>
<dbReference type="PANTHER" id="PTHR42718">
    <property type="entry name" value="MAJOR FACILITATOR SUPERFAMILY MULTIDRUG TRANSPORTER MFSC"/>
    <property type="match status" value="1"/>
</dbReference>
<evidence type="ECO:0000256" key="3">
    <source>
        <dbReference type="ARBA" id="ARBA00022989"/>
    </source>
</evidence>
<evidence type="ECO:0000259" key="7">
    <source>
        <dbReference type="PROSITE" id="PS50850"/>
    </source>
</evidence>
<name>A0A7Z0D9T1_9ACTN</name>